<keyword evidence="3" id="KW-1185">Reference proteome</keyword>
<dbReference type="Proteomes" id="UP000256661">
    <property type="component" value="Unassembled WGS sequence"/>
</dbReference>
<feature type="compositionally biased region" description="Polar residues" evidence="1">
    <location>
        <begin position="148"/>
        <end position="160"/>
    </location>
</feature>
<comment type="caution">
    <text evidence="2">The sequence shown here is derived from an EMBL/GenBank/DDBJ whole genome shotgun (WGS) entry which is preliminary data.</text>
</comment>
<feature type="compositionally biased region" description="Low complexity" evidence="1">
    <location>
        <begin position="137"/>
        <end position="147"/>
    </location>
</feature>
<feature type="compositionally biased region" description="Gly residues" evidence="1">
    <location>
        <begin position="100"/>
        <end position="119"/>
    </location>
</feature>
<dbReference type="EMBL" id="QTTT01000001">
    <property type="protein sequence ID" value="REE94656.1"/>
    <property type="molecule type" value="Genomic_DNA"/>
</dbReference>
<evidence type="ECO:0000313" key="3">
    <source>
        <dbReference type="Proteomes" id="UP000256661"/>
    </source>
</evidence>
<proteinExistence type="predicted"/>
<feature type="compositionally biased region" description="Basic and acidic residues" evidence="1">
    <location>
        <begin position="161"/>
        <end position="172"/>
    </location>
</feature>
<gene>
    <name evidence="2" type="ORF">DFJ69_0004</name>
</gene>
<feature type="compositionally biased region" description="Basic and acidic residues" evidence="1">
    <location>
        <begin position="1"/>
        <end position="19"/>
    </location>
</feature>
<evidence type="ECO:0000256" key="1">
    <source>
        <dbReference type="SAM" id="MobiDB-lite"/>
    </source>
</evidence>
<dbReference type="AlphaFoldDB" id="A0A3D9SFH2"/>
<protein>
    <submittedName>
        <fullName evidence="2">Uncharacterized protein</fullName>
    </submittedName>
</protein>
<feature type="region of interest" description="Disordered" evidence="1">
    <location>
        <begin position="95"/>
        <end position="183"/>
    </location>
</feature>
<sequence length="318" mass="33358">MDRGHVDDGHQQRPHDAGQRDPVPPLLRGGPQQAPEPDAQGPAEEVGRVPGGRPRAPESADASRTPSISSSCRLRWSPGTSAAACVSVFECAHVESPRSDGGGVGGGRPQGGQAAGGDLGASAESVDLGRQGGGAVPGDAVVAAQPPSTTSSWSGATRPSDWSRSRRVERPGAQRARPSRSGHVVDDPVAVQWPVGPAAVRMREGGSCIALLMKPVYIYRSSVGCNRARASRSVTRARGVDAGRVDERTWIVLLADRPGGFRPRWCSVEAIHLSGRSGWRVIGSGGRYASRGRPRDRSPSLGGCRSARSRLDWLAPQC</sequence>
<organism evidence="2 3">
    <name type="scientific">Thermomonospora umbrina</name>
    <dbReference type="NCBI Taxonomy" id="111806"/>
    <lineage>
        <taxon>Bacteria</taxon>
        <taxon>Bacillati</taxon>
        <taxon>Actinomycetota</taxon>
        <taxon>Actinomycetes</taxon>
        <taxon>Streptosporangiales</taxon>
        <taxon>Thermomonosporaceae</taxon>
        <taxon>Thermomonospora</taxon>
    </lineage>
</organism>
<reference evidence="2 3" key="1">
    <citation type="submission" date="2018-08" db="EMBL/GenBank/DDBJ databases">
        <title>Sequencing the genomes of 1000 actinobacteria strains.</title>
        <authorList>
            <person name="Klenk H.-P."/>
        </authorList>
    </citation>
    <scope>NUCLEOTIDE SEQUENCE [LARGE SCALE GENOMIC DNA]</scope>
    <source>
        <strain evidence="2 3">DSM 43927</strain>
    </source>
</reference>
<accession>A0A3D9SFH2</accession>
<evidence type="ECO:0000313" key="2">
    <source>
        <dbReference type="EMBL" id="REE94656.1"/>
    </source>
</evidence>
<feature type="region of interest" description="Disordered" evidence="1">
    <location>
        <begin position="1"/>
        <end position="75"/>
    </location>
</feature>
<feature type="compositionally biased region" description="Polar residues" evidence="1">
    <location>
        <begin position="62"/>
        <end position="72"/>
    </location>
</feature>
<name>A0A3D9SFH2_9ACTN</name>